<dbReference type="EMBL" id="UINC01001407">
    <property type="protein sequence ID" value="SUZ79942.1"/>
    <property type="molecule type" value="Genomic_DNA"/>
</dbReference>
<evidence type="ECO:0000313" key="1">
    <source>
        <dbReference type="EMBL" id="SUZ79942.1"/>
    </source>
</evidence>
<sequence length="172" mass="19411">MITFKEFKKLNKNDITIFCDMDGVLTNFLGGIARHLGKKEFEQGDIDKVLLTDAGTSKGWWLALDPLPDQKTLWKYISQYNIEILSACPSICRNDKAVMEGKKAWVKKHCKPSPSKVNIVQRRDKRKFAAPNHILIDDHIRNTKDFESAGGLGIVHKSAIKTIKELKGMISG</sequence>
<dbReference type="InterPro" id="IPR023214">
    <property type="entry name" value="HAD_sf"/>
</dbReference>
<gene>
    <name evidence="1" type="ORF">METZ01_LOCUS32796</name>
</gene>
<organism evidence="1">
    <name type="scientific">marine metagenome</name>
    <dbReference type="NCBI Taxonomy" id="408172"/>
    <lineage>
        <taxon>unclassified sequences</taxon>
        <taxon>metagenomes</taxon>
        <taxon>ecological metagenomes</taxon>
    </lineage>
</organism>
<dbReference type="AlphaFoldDB" id="A0A381QKS2"/>
<evidence type="ECO:0008006" key="2">
    <source>
        <dbReference type="Google" id="ProtNLM"/>
    </source>
</evidence>
<dbReference type="Gene3D" id="3.40.50.1000">
    <property type="entry name" value="HAD superfamily/HAD-like"/>
    <property type="match status" value="1"/>
</dbReference>
<dbReference type="SUPFAM" id="SSF56784">
    <property type="entry name" value="HAD-like"/>
    <property type="match status" value="1"/>
</dbReference>
<dbReference type="InterPro" id="IPR036412">
    <property type="entry name" value="HAD-like_sf"/>
</dbReference>
<reference evidence="1" key="1">
    <citation type="submission" date="2018-05" db="EMBL/GenBank/DDBJ databases">
        <authorList>
            <person name="Lanie J.A."/>
            <person name="Ng W.-L."/>
            <person name="Kazmierczak K.M."/>
            <person name="Andrzejewski T.M."/>
            <person name="Davidsen T.M."/>
            <person name="Wayne K.J."/>
            <person name="Tettelin H."/>
            <person name="Glass J.I."/>
            <person name="Rusch D."/>
            <person name="Podicherti R."/>
            <person name="Tsui H.-C.T."/>
            <person name="Winkler M.E."/>
        </authorList>
    </citation>
    <scope>NUCLEOTIDE SEQUENCE</scope>
</reference>
<protein>
    <recommendedName>
        <fullName evidence="2">FCP1 homology domain-containing protein</fullName>
    </recommendedName>
</protein>
<name>A0A381QKS2_9ZZZZ</name>
<proteinExistence type="predicted"/>
<accession>A0A381QKS2</accession>